<gene>
    <name evidence="2" type="ORF">SAMN05660413_02872</name>
</gene>
<accession>A0A1I5CJG8</accession>
<dbReference type="OrthoDB" id="9770553at2"/>
<dbReference type="RefSeq" id="WP_093410906.1">
    <property type="nucleotide sequence ID" value="NZ_FOVL01000022.1"/>
</dbReference>
<dbReference type="SUPFAM" id="SSF53335">
    <property type="entry name" value="S-adenosyl-L-methionine-dependent methyltransferases"/>
    <property type="match status" value="1"/>
</dbReference>
<dbReference type="AlphaFoldDB" id="A0A1I5CJG8"/>
<organism evidence="2 3">
    <name type="scientific">Salegentibacter flavus</name>
    <dbReference type="NCBI Taxonomy" id="287099"/>
    <lineage>
        <taxon>Bacteria</taxon>
        <taxon>Pseudomonadati</taxon>
        <taxon>Bacteroidota</taxon>
        <taxon>Flavobacteriia</taxon>
        <taxon>Flavobacteriales</taxon>
        <taxon>Flavobacteriaceae</taxon>
        <taxon>Salegentibacter</taxon>
    </lineage>
</organism>
<sequence length="212" mass="23897">MEEVKAFNRAALEYDKWFEEHAKWFSSELAALKLAVPKTGKGIEIGVGTGRFAGELRIETGVDPSEKMAEVASKRGIRVFKGYAEDLPIPDGSFDYSLMVTVDCFLQDVAKAFKEAWRITKPGGSIIIGMIDKSSPLGRKYHEHKKDNPFYRSANFHDVEEIKNLLEEAGFQDFNFWQTLVNAKEEILEEPIKGYGKGGFVVIKALKKVDKK</sequence>
<dbReference type="GO" id="GO:0032259">
    <property type="term" value="P:methylation"/>
    <property type="evidence" value="ECO:0007669"/>
    <property type="project" value="UniProtKB-KW"/>
</dbReference>
<reference evidence="2 3" key="1">
    <citation type="submission" date="2016-10" db="EMBL/GenBank/DDBJ databases">
        <authorList>
            <person name="de Groot N.N."/>
        </authorList>
    </citation>
    <scope>NUCLEOTIDE SEQUENCE [LARGE SCALE GENOMIC DNA]</scope>
    <source>
        <strain evidence="2 3">DSM 17794</strain>
    </source>
</reference>
<name>A0A1I5CJG8_9FLAO</name>
<dbReference type="Gene3D" id="3.40.50.150">
    <property type="entry name" value="Vaccinia Virus protein VP39"/>
    <property type="match status" value="1"/>
</dbReference>
<dbReference type="Proteomes" id="UP000199153">
    <property type="component" value="Unassembled WGS sequence"/>
</dbReference>
<dbReference type="CDD" id="cd02440">
    <property type="entry name" value="AdoMet_MTases"/>
    <property type="match status" value="1"/>
</dbReference>
<evidence type="ECO:0000313" key="2">
    <source>
        <dbReference type="EMBL" id="SFN87012.1"/>
    </source>
</evidence>
<dbReference type="Pfam" id="PF08241">
    <property type="entry name" value="Methyltransf_11"/>
    <property type="match status" value="1"/>
</dbReference>
<keyword evidence="3" id="KW-1185">Reference proteome</keyword>
<protein>
    <submittedName>
        <fullName evidence="2">Ubiquinone/menaquinone biosynthesis C-methylase UbiE</fullName>
    </submittedName>
</protein>
<dbReference type="PANTHER" id="PTHR42912">
    <property type="entry name" value="METHYLTRANSFERASE"/>
    <property type="match status" value="1"/>
</dbReference>
<dbReference type="STRING" id="287099.SAMN05660413_02872"/>
<keyword evidence="2" id="KW-0489">Methyltransferase</keyword>
<keyword evidence="2" id="KW-0830">Ubiquinone</keyword>
<evidence type="ECO:0000259" key="1">
    <source>
        <dbReference type="Pfam" id="PF08241"/>
    </source>
</evidence>
<dbReference type="InterPro" id="IPR029063">
    <property type="entry name" value="SAM-dependent_MTases_sf"/>
</dbReference>
<feature type="domain" description="Methyltransferase type 11" evidence="1">
    <location>
        <begin position="44"/>
        <end position="128"/>
    </location>
</feature>
<evidence type="ECO:0000313" key="3">
    <source>
        <dbReference type="Proteomes" id="UP000199153"/>
    </source>
</evidence>
<dbReference type="InterPro" id="IPR050508">
    <property type="entry name" value="Methyltransf_Superfamily"/>
</dbReference>
<keyword evidence="2" id="KW-0808">Transferase</keyword>
<proteinExistence type="predicted"/>
<dbReference type="InterPro" id="IPR013216">
    <property type="entry name" value="Methyltransf_11"/>
</dbReference>
<dbReference type="GO" id="GO:0008757">
    <property type="term" value="F:S-adenosylmethionine-dependent methyltransferase activity"/>
    <property type="evidence" value="ECO:0007669"/>
    <property type="project" value="InterPro"/>
</dbReference>
<dbReference type="EMBL" id="FOVL01000022">
    <property type="protein sequence ID" value="SFN87012.1"/>
    <property type="molecule type" value="Genomic_DNA"/>
</dbReference>
<dbReference type="PANTHER" id="PTHR42912:SF80">
    <property type="entry name" value="METHYLTRANSFERASE DOMAIN-CONTAINING PROTEIN"/>
    <property type="match status" value="1"/>
</dbReference>